<reference evidence="2" key="1">
    <citation type="journal article" date="2023" name="Mol. Phylogenet. Evol.">
        <title>Genome-scale phylogeny and comparative genomics of the fungal order Sordariales.</title>
        <authorList>
            <person name="Hensen N."/>
            <person name="Bonometti L."/>
            <person name="Westerberg I."/>
            <person name="Brannstrom I.O."/>
            <person name="Guillou S."/>
            <person name="Cros-Aarteil S."/>
            <person name="Calhoun S."/>
            <person name="Haridas S."/>
            <person name="Kuo A."/>
            <person name="Mondo S."/>
            <person name="Pangilinan J."/>
            <person name="Riley R."/>
            <person name="LaButti K."/>
            <person name="Andreopoulos B."/>
            <person name="Lipzen A."/>
            <person name="Chen C."/>
            <person name="Yan M."/>
            <person name="Daum C."/>
            <person name="Ng V."/>
            <person name="Clum A."/>
            <person name="Steindorff A."/>
            <person name="Ohm R.A."/>
            <person name="Martin F."/>
            <person name="Silar P."/>
            <person name="Natvig D.O."/>
            <person name="Lalanne C."/>
            <person name="Gautier V."/>
            <person name="Ament-Velasquez S.L."/>
            <person name="Kruys A."/>
            <person name="Hutchinson M.I."/>
            <person name="Powell A.J."/>
            <person name="Barry K."/>
            <person name="Miller A.N."/>
            <person name="Grigoriev I.V."/>
            <person name="Debuchy R."/>
            <person name="Gladieux P."/>
            <person name="Hiltunen Thoren M."/>
            <person name="Johannesson H."/>
        </authorList>
    </citation>
    <scope>NUCLEOTIDE SEQUENCE</scope>
    <source>
        <strain evidence="2">CBS 560.94</strain>
    </source>
</reference>
<dbReference type="AlphaFoldDB" id="A0AAE0MPG7"/>
<proteinExistence type="predicted"/>
<keyword evidence="1" id="KW-1133">Transmembrane helix</keyword>
<accession>A0AAE0MPG7</accession>
<feature type="transmembrane region" description="Helical" evidence="1">
    <location>
        <begin position="73"/>
        <end position="89"/>
    </location>
</feature>
<keyword evidence="1" id="KW-0812">Transmembrane</keyword>
<organism evidence="2 3">
    <name type="scientific">Neurospora tetraspora</name>
    <dbReference type="NCBI Taxonomy" id="94610"/>
    <lineage>
        <taxon>Eukaryota</taxon>
        <taxon>Fungi</taxon>
        <taxon>Dikarya</taxon>
        <taxon>Ascomycota</taxon>
        <taxon>Pezizomycotina</taxon>
        <taxon>Sordariomycetes</taxon>
        <taxon>Sordariomycetidae</taxon>
        <taxon>Sordariales</taxon>
        <taxon>Sordariaceae</taxon>
        <taxon>Neurospora</taxon>
    </lineage>
</organism>
<evidence type="ECO:0000256" key="1">
    <source>
        <dbReference type="SAM" id="Phobius"/>
    </source>
</evidence>
<evidence type="ECO:0000313" key="2">
    <source>
        <dbReference type="EMBL" id="KAK3340144.1"/>
    </source>
</evidence>
<dbReference type="EMBL" id="JAUEPP010000006">
    <property type="protein sequence ID" value="KAK3340144.1"/>
    <property type="molecule type" value="Genomic_DNA"/>
</dbReference>
<dbReference type="Proteomes" id="UP001278500">
    <property type="component" value="Unassembled WGS sequence"/>
</dbReference>
<comment type="caution">
    <text evidence="2">The sequence shown here is derived from an EMBL/GenBank/DDBJ whole genome shotgun (WGS) entry which is preliminary data.</text>
</comment>
<keyword evidence="1" id="KW-0472">Membrane</keyword>
<name>A0AAE0MPG7_9PEZI</name>
<evidence type="ECO:0000313" key="3">
    <source>
        <dbReference type="Proteomes" id="UP001278500"/>
    </source>
</evidence>
<dbReference type="RefSeq" id="XP_062679086.1">
    <property type="nucleotide sequence ID" value="XM_062827098.1"/>
</dbReference>
<sequence>MLKHFTVGIELLETKHAGIVIRVRVEPSDIPSSFLFELPCFLQLLPMSLFLLSCLLLLLLFPGLCKLFELLQLLEHPFLLLFFCPAIFLQ</sequence>
<dbReference type="GeneID" id="87864252"/>
<reference evidence="2" key="2">
    <citation type="submission" date="2023-06" db="EMBL/GenBank/DDBJ databases">
        <authorList>
            <consortium name="Lawrence Berkeley National Laboratory"/>
            <person name="Haridas S."/>
            <person name="Hensen N."/>
            <person name="Bonometti L."/>
            <person name="Westerberg I."/>
            <person name="Brannstrom I.O."/>
            <person name="Guillou S."/>
            <person name="Cros-Aarteil S."/>
            <person name="Calhoun S."/>
            <person name="Kuo A."/>
            <person name="Mondo S."/>
            <person name="Pangilinan J."/>
            <person name="Riley R."/>
            <person name="Labutti K."/>
            <person name="Andreopoulos B."/>
            <person name="Lipzen A."/>
            <person name="Chen C."/>
            <person name="Yanf M."/>
            <person name="Daum C."/>
            <person name="Ng V."/>
            <person name="Clum A."/>
            <person name="Steindorff A."/>
            <person name="Ohm R."/>
            <person name="Martin F."/>
            <person name="Silar P."/>
            <person name="Natvig D."/>
            <person name="Lalanne C."/>
            <person name="Gautier V."/>
            <person name="Ament-Velasquez S.L."/>
            <person name="Kruys A."/>
            <person name="Hutchinson M.I."/>
            <person name="Powell A.J."/>
            <person name="Barry K."/>
            <person name="Miller A.N."/>
            <person name="Grigoriev I.V."/>
            <person name="Debuchy R."/>
            <person name="Gladieux P."/>
            <person name="Thoren M.H."/>
            <person name="Johannesson H."/>
        </authorList>
    </citation>
    <scope>NUCLEOTIDE SEQUENCE</scope>
    <source>
        <strain evidence="2">CBS 560.94</strain>
    </source>
</reference>
<protein>
    <submittedName>
        <fullName evidence="2">Uncharacterized protein</fullName>
    </submittedName>
</protein>
<gene>
    <name evidence="2" type="ORF">B0H65DRAFT_471462</name>
</gene>
<keyword evidence="3" id="KW-1185">Reference proteome</keyword>
<feature type="transmembrane region" description="Helical" evidence="1">
    <location>
        <begin position="41"/>
        <end position="61"/>
    </location>
</feature>